<sequence>GGSVSWPTIEDGFVSDITWCSILDSFLVLGRMALSSFNTHLYTCTRIPQVRGSQSHHLIALAYVEKDKSVFICCHHPQ</sequence>
<dbReference type="EMBL" id="CAJOBJ010014738">
    <property type="protein sequence ID" value="CAF4178073.1"/>
    <property type="molecule type" value="Genomic_DNA"/>
</dbReference>
<evidence type="ECO:0000313" key="1">
    <source>
        <dbReference type="EMBL" id="CAF4178073.1"/>
    </source>
</evidence>
<comment type="caution">
    <text evidence="1">The sequence shown here is derived from an EMBL/GenBank/DDBJ whole genome shotgun (WGS) entry which is preliminary data.</text>
</comment>
<dbReference type="Proteomes" id="UP000681720">
    <property type="component" value="Unassembled WGS sequence"/>
</dbReference>
<feature type="non-terminal residue" evidence="1">
    <location>
        <position position="1"/>
    </location>
</feature>
<organism evidence="1 2">
    <name type="scientific">Rotaria magnacalcarata</name>
    <dbReference type="NCBI Taxonomy" id="392030"/>
    <lineage>
        <taxon>Eukaryota</taxon>
        <taxon>Metazoa</taxon>
        <taxon>Spiralia</taxon>
        <taxon>Gnathifera</taxon>
        <taxon>Rotifera</taxon>
        <taxon>Eurotatoria</taxon>
        <taxon>Bdelloidea</taxon>
        <taxon>Philodinida</taxon>
        <taxon>Philodinidae</taxon>
        <taxon>Rotaria</taxon>
    </lineage>
</organism>
<proteinExistence type="predicted"/>
<evidence type="ECO:0000313" key="2">
    <source>
        <dbReference type="Proteomes" id="UP000681720"/>
    </source>
</evidence>
<reference evidence="1" key="1">
    <citation type="submission" date="2021-02" db="EMBL/GenBank/DDBJ databases">
        <authorList>
            <person name="Nowell W R."/>
        </authorList>
    </citation>
    <scope>NUCLEOTIDE SEQUENCE</scope>
</reference>
<protein>
    <submittedName>
        <fullName evidence="1">Uncharacterized protein</fullName>
    </submittedName>
</protein>
<accession>A0A8S2RZW9</accession>
<gene>
    <name evidence="1" type="ORF">GIL414_LOCUS20666</name>
</gene>
<feature type="non-terminal residue" evidence="1">
    <location>
        <position position="78"/>
    </location>
</feature>
<name>A0A8S2RZW9_9BILA</name>
<dbReference type="AlphaFoldDB" id="A0A8S2RZW9"/>